<dbReference type="Proteomes" id="UP000484875">
    <property type="component" value="Unassembled WGS sequence"/>
</dbReference>
<name>A0A845HB48_9BURK</name>
<evidence type="ECO:0000256" key="1">
    <source>
        <dbReference type="SAM" id="MobiDB-lite"/>
    </source>
</evidence>
<organism evidence="2 3">
    <name type="scientific">Duganella vulcania</name>
    <dbReference type="NCBI Taxonomy" id="2692166"/>
    <lineage>
        <taxon>Bacteria</taxon>
        <taxon>Pseudomonadati</taxon>
        <taxon>Pseudomonadota</taxon>
        <taxon>Betaproteobacteria</taxon>
        <taxon>Burkholderiales</taxon>
        <taxon>Oxalobacteraceae</taxon>
        <taxon>Telluria group</taxon>
        <taxon>Duganella</taxon>
    </lineage>
</organism>
<feature type="region of interest" description="Disordered" evidence="1">
    <location>
        <begin position="218"/>
        <end position="237"/>
    </location>
</feature>
<dbReference type="RefSeq" id="WP_161089054.1">
    <property type="nucleotide sequence ID" value="NZ_WWCV01000007.1"/>
</dbReference>
<dbReference type="AlphaFoldDB" id="A0A845HB48"/>
<reference evidence="2 3" key="1">
    <citation type="submission" date="2019-12" db="EMBL/GenBank/DDBJ databases">
        <title>Novel species isolated from a subtropical stream in China.</title>
        <authorList>
            <person name="Lu H."/>
        </authorList>
    </citation>
    <scope>NUCLEOTIDE SEQUENCE [LARGE SCALE GENOMIC DNA]</scope>
    <source>
        <strain evidence="2 3">FT107W</strain>
    </source>
</reference>
<dbReference type="EMBL" id="WWCV01000007">
    <property type="protein sequence ID" value="MYN16332.1"/>
    <property type="molecule type" value="Genomic_DNA"/>
</dbReference>
<accession>A0A845HB48</accession>
<sequence>MSLSTALIAYHGCDVTTRDDLVSGRLKHLTHSNNQYDWLGPGAYFFEGDVERALLFAQASHQNPAKRYTARPIATPAVVGAVLQVQRWLDMTTQAGIKEFSLAYQVFAAAQSADGKPVPTNSPASDTDADVIYRALDNAVFTWLHLARASQEPPRPAFQAVRAAFHQGEKVAPTSGFHVSTHIQISLQDNNCVVGWFLPAGAKLLTDQQYDEAKAKLKDAQAANKKPRIRVKNETAP</sequence>
<evidence type="ECO:0000313" key="3">
    <source>
        <dbReference type="Proteomes" id="UP000484875"/>
    </source>
</evidence>
<dbReference type="SUPFAM" id="SSF56399">
    <property type="entry name" value="ADP-ribosylation"/>
    <property type="match status" value="1"/>
</dbReference>
<comment type="caution">
    <text evidence="2">The sequence shown here is derived from an EMBL/GenBank/DDBJ whole genome shotgun (WGS) entry which is preliminary data.</text>
</comment>
<gene>
    <name evidence="2" type="ORF">GTP81_06165</name>
</gene>
<keyword evidence="3" id="KW-1185">Reference proteome</keyword>
<protein>
    <submittedName>
        <fullName evidence="2">Uncharacterized protein</fullName>
    </submittedName>
</protein>
<evidence type="ECO:0000313" key="2">
    <source>
        <dbReference type="EMBL" id="MYN16332.1"/>
    </source>
</evidence>
<proteinExistence type="predicted"/>